<sequence length="780" mass="83931">MKKSVMKTVAFKGLDATSREEAAEVVGLRSCGNRMEVAGDPAVVTYMAETDRLVGIDVREGRQYYFIVRENAGLVLLGHRADGVFVFDEQALFPVTGNVTGMASAGELTIFGTSEGLKYLHYVSGKYSFLGGEIEMPSFAFGVKSQGVMSLPLQALELSGDYPAWTGSTLTAVDDNRAAGNFRKAVVSMLQSASCRGSRILPMLLRVGLRLWDDSLMWSYEMAAVGQGLWHPDVLREVAADADGNRVVGESVLTAEAWKPSIAIVSSGIGAWKPFVKAVEIYACDVDDSDFEVEIRKEQSQTGSPSCFLRMSATWRDGCRLLSDAAEMGKFRLLTAITDIEAFLQGKISGEGVTEIAAGTWAVDAHLSGAEIAWSPRTAEFSPKVFASAGGYLAAGNLTVKRRLPPHFLSMCDGSRLVEGMASTFVAVTLATPEGEAVVTRSELTERYSEKLTGCVGYPDARAIKMEVIAVAGGKSFRAEIALRPSSSGNFAFAVSTDGFAMPVVDAVAVPESSNVDSRCESALFVAPCSMPMQWQPCEGIGSGSIIAVSPSFRYGSSWTLGRSPLCLFSADGVRLLSFDSRHRFTVATLISRHVAPDGKCICPTAAGLAFADTHGEVCRYEGSKVVSTGIVVENVVGVGYSVRFDEIWVLAADGVVVVDGENKFYRRRMKIENLVNSDAGTILCESSSLLAIEEESERDMEIELRTAQIPTGGLRLKAVVWDAVADNADARFAVYGENGHSCHGELLSRLRLRGKIGAPFVHRVVAPRVRDCRLEIKGV</sequence>
<feature type="non-terminal residue" evidence="1">
    <location>
        <position position="780"/>
    </location>
</feature>
<evidence type="ECO:0000313" key="1">
    <source>
        <dbReference type="EMBL" id="HIU39527.1"/>
    </source>
</evidence>
<dbReference type="EMBL" id="DVMS01000215">
    <property type="protein sequence ID" value="HIU39527.1"/>
    <property type="molecule type" value="Genomic_DNA"/>
</dbReference>
<proteinExistence type="predicted"/>
<protein>
    <submittedName>
        <fullName evidence="1">Uncharacterized protein</fullName>
    </submittedName>
</protein>
<gene>
    <name evidence="1" type="ORF">IAD18_07675</name>
</gene>
<evidence type="ECO:0000313" key="2">
    <source>
        <dbReference type="Proteomes" id="UP000824076"/>
    </source>
</evidence>
<accession>A0A9D1ILK6</accession>
<dbReference type="Proteomes" id="UP000824076">
    <property type="component" value="Unassembled WGS sequence"/>
</dbReference>
<dbReference type="AlphaFoldDB" id="A0A9D1ILK6"/>
<name>A0A9D1ILK6_9BACT</name>
<comment type="caution">
    <text evidence="1">The sequence shown here is derived from an EMBL/GenBank/DDBJ whole genome shotgun (WGS) entry which is preliminary data.</text>
</comment>
<reference evidence="1" key="2">
    <citation type="journal article" date="2021" name="PeerJ">
        <title>Extensive microbial diversity within the chicken gut microbiome revealed by metagenomics and culture.</title>
        <authorList>
            <person name="Gilroy R."/>
            <person name="Ravi A."/>
            <person name="Getino M."/>
            <person name="Pursley I."/>
            <person name="Horton D.L."/>
            <person name="Alikhan N.F."/>
            <person name="Baker D."/>
            <person name="Gharbi K."/>
            <person name="Hall N."/>
            <person name="Watson M."/>
            <person name="Adriaenssens E.M."/>
            <person name="Foster-Nyarko E."/>
            <person name="Jarju S."/>
            <person name="Secka A."/>
            <person name="Antonio M."/>
            <person name="Oren A."/>
            <person name="Chaudhuri R.R."/>
            <person name="La Ragione R."/>
            <person name="Hildebrand F."/>
            <person name="Pallen M.J."/>
        </authorList>
    </citation>
    <scope>NUCLEOTIDE SEQUENCE</scope>
    <source>
        <strain evidence="1">17073</strain>
    </source>
</reference>
<reference evidence="1" key="1">
    <citation type="submission" date="2020-10" db="EMBL/GenBank/DDBJ databases">
        <authorList>
            <person name="Gilroy R."/>
        </authorList>
    </citation>
    <scope>NUCLEOTIDE SEQUENCE</scope>
    <source>
        <strain evidence="1">17073</strain>
    </source>
</reference>
<organism evidence="1 2">
    <name type="scientific">Candidatus Limisoma intestinavium</name>
    <dbReference type="NCBI Taxonomy" id="2840856"/>
    <lineage>
        <taxon>Bacteria</taxon>
        <taxon>Pseudomonadati</taxon>
        <taxon>Bacteroidota</taxon>
        <taxon>Bacteroidia</taxon>
        <taxon>Bacteroidales</taxon>
        <taxon>Candidatus Limisoma</taxon>
    </lineage>
</organism>